<sequence>MSSCSVVVLLCLATTASAATVTFAGIAYSGDSKSIPQRFPHSLKLEKSRTAAGLTLNAQLSSALASSKPAHFELNQTGLTSLKGQDQAIVVALLITGETVSAERFGSVAKLLTQVRAQAMFFDFKTMSVLRAYPFSFTHLDVIDHMPGNAEMQARFSTLYYGDQGKPGILNRFVDIVGAATIPEHVPRYLQVGQVKLSDEARAVLPEMLTRNPGDAETWLADLFAENLSSKTGVPLLPYSKGYAIGNVMSMRISDGEVFMLKLPEADYTIALDVPRFRKIKSGESAAGASYIYGAYAHVDIQEPVSGKHYLNADFKNGEVKLVPVTQSSVDDFPAYHDAIKGLFAKLSDNLAGNRTDWLSSATDTSGINKQITSTQELLKSCK</sequence>
<dbReference type="Proteomes" id="UP000244173">
    <property type="component" value="Chromosome"/>
</dbReference>
<keyword evidence="1" id="KW-0732">Signal</keyword>
<gene>
    <name evidence="2" type="ORF">DAI18_12890</name>
</gene>
<dbReference type="KEGG" id="maer:DAI18_12890"/>
<proteinExistence type="predicted"/>
<dbReference type="EMBL" id="CP028519">
    <property type="protein sequence ID" value="AVY96089.1"/>
    <property type="molecule type" value="Genomic_DNA"/>
</dbReference>
<keyword evidence="3" id="KW-1185">Reference proteome</keyword>
<evidence type="ECO:0000256" key="1">
    <source>
        <dbReference type="SAM" id="SignalP"/>
    </source>
</evidence>
<accession>A0A2S0PFE2</accession>
<feature type="signal peptide" evidence="1">
    <location>
        <begin position="1"/>
        <end position="18"/>
    </location>
</feature>
<dbReference type="AlphaFoldDB" id="A0A2S0PFE2"/>
<feature type="chain" id="PRO_5015509737" evidence="1">
    <location>
        <begin position="19"/>
        <end position="383"/>
    </location>
</feature>
<evidence type="ECO:0000313" key="3">
    <source>
        <dbReference type="Proteomes" id="UP000244173"/>
    </source>
</evidence>
<protein>
    <submittedName>
        <fullName evidence="2">Uncharacterized protein</fullName>
    </submittedName>
</protein>
<evidence type="ECO:0000313" key="2">
    <source>
        <dbReference type="EMBL" id="AVY96089.1"/>
    </source>
</evidence>
<name>A0A2S0PFE2_9NEIS</name>
<reference evidence="2 3" key="1">
    <citation type="submission" date="2018-04" db="EMBL/GenBank/DDBJ databases">
        <title>Denitrifier Microvirgula.</title>
        <authorList>
            <person name="Anderson E."/>
            <person name="Jang J."/>
            <person name="Ishii S."/>
        </authorList>
    </citation>
    <scope>NUCLEOTIDE SEQUENCE [LARGE SCALE GENOMIC DNA]</scope>
    <source>
        <strain evidence="2 3">BE2.4</strain>
    </source>
</reference>
<dbReference type="OrthoDB" id="5441924at2"/>
<organism evidence="2 3">
    <name type="scientific">Microvirgula aerodenitrificans</name>
    <dbReference type="NCBI Taxonomy" id="57480"/>
    <lineage>
        <taxon>Bacteria</taxon>
        <taxon>Pseudomonadati</taxon>
        <taxon>Pseudomonadota</taxon>
        <taxon>Betaproteobacteria</taxon>
        <taxon>Neisseriales</taxon>
        <taxon>Aquaspirillaceae</taxon>
        <taxon>Microvirgula</taxon>
    </lineage>
</organism>
<dbReference type="STRING" id="1122240.GCA_000620105_02649"/>